<feature type="transmembrane region" description="Helical" evidence="8">
    <location>
        <begin position="160"/>
        <end position="178"/>
    </location>
</feature>
<proteinExistence type="inferred from homology"/>
<dbReference type="PANTHER" id="PTHR33567:SF3">
    <property type="entry name" value="CHROMATE ION TRANSPORTER (EUROFUNG)"/>
    <property type="match status" value="1"/>
</dbReference>
<keyword evidence="6 8" id="KW-0472">Membrane</keyword>
<feature type="transmembrane region" description="Helical" evidence="8">
    <location>
        <begin position="337"/>
        <end position="359"/>
    </location>
</feature>
<dbReference type="InterPro" id="IPR003370">
    <property type="entry name" value="Chromate_transpt"/>
</dbReference>
<dbReference type="GeneID" id="87809432"/>
<evidence type="ECO:0000256" key="4">
    <source>
        <dbReference type="ARBA" id="ARBA00022692"/>
    </source>
</evidence>
<feature type="compositionally biased region" description="Low complexity" evidence="7">
    <location>
        <begin position="249"/>
        <end position="261"/>
    </location>
</feature>
<name>A0AAF1BRX2_9TREE</name>
<keyword evidence="10" id="KW-1185">Reference proteome</keyword>
<protein>
    <recommendedName>
        <fullName evidence="11">Chromate transporter</fullName>
    </recommendedName>
</protein>
<evidence type="ECO:0000313" key="9">
    <source>
        <dbReference type="EMBL" id="WOO82723.1"/>
    </source>
</evidence>
<keyword evidence="4 8" id="KW-0812">Transmembrane</keyword>
<evidence type="ECO:0000256" key="7">
    <source>
        <dbReference type="SAM" id="MobiDB-lite"/>
    </source>
</evidence>
<evidence type="ECO:0000256" key="8">
    <source>
        <dbReference type="SAM" id="Phobius"/>
    </source>
</evidence>
<sequence>MPLWTSLVAVTKAYYTLGLVCLGGPGVHAVISRRRFVPGWVDERTFLDLFALGNALPGPASSQLSMSIAVVAHGLVPGLWAFILWCAPGAVIMGVLGALVARIPASLPPIVLALLTGVNAAAVGLIALAALQMSAAATDSVTTLLLWAAASAGICYHAPWMYPCLIVAGGGVTLLWDFRRVLVTRVRRVLARRGRDARDDAGGGADEDDHGSRAAAAAVEEIELGEPQVVVFDDDSTLRPRVGAAAAAADADAVPSGSTTPTPTPATPHSPLNVVSPPTAAALLLAFVLFLTAPLATRGALQHAHRAVPRALDMLTLPPPQRTLRRTPRRTQFTCNMITAGTIIFGGGPVVIPLLRGYVVEPGWVTSRDFLLLFAISQGIPGPIFNFAVALGVLALPSAPAAGAFLGFVGINAPGILLKLAVLPLYASWRDKAAVRATIRGLNATAAGLVFTAVWQLFLVGYIYVPPTGRPSTTTTATKTTTTQAISGPLTADPFWAVVGSGAFVASRYLDAPPWLSVIGGAGAGLAWFGVRSRP</sequence>
<feature type="transmembrane region" description="Helical" evidence="8">
    <location>
        <begin position="402"/>
        <end position="429"/>
    </location>
</feature>
<evidence type="ECO:0008006" key="11">
    <source>
        <dbReference type="Google" id="ProtNLM"/>
    </source>
</evidence>
<dbReference type="Pfam" id="PF02417">
    <property type="entry name" value="Chromate_transp"/>
    <property type="match status" value="2"/>
</dbReference>
<evidence type="ECO:0000256" key="1">
    <source>
        <dbReference type="ARBA" id="ARBA00004651"/>
    </source>
</evidence>
<keyword evidence="5 8" id="KW-1133">Transmembrane helix</keyword>
<feature type="transmembrane region" description="Helical" evidence="8">
    <location>
        <begin position="441"/>
        <end position="465"/>
    </location>
</feature>
<evidence type="ECO:0000313" key="10">
    <source>
        <dbReference type="Proteomes" id="UP000827549"/>
    </source>
</evidence>
<dbReference type="Proteomes" id="UP000827549">
    <property type="component" value="Chromosome 4"/>
</dbReference>
<feature type="transmembrane region" description="Helical" evidence="8">
    <location>
        <begin position="79"/>
        <end position="101"/>
    </location>
</feature>
<gene>
    <name evidence="9" type="ORF">LOC62_04G006206</name>
</gene>
<comment type="similarity">
    <text evidence="2">Belongs to the chromate ion transporter (CHR) (TC 2.A.51) family.</text>
</comment>
<feature type="transmembrane region" description="Helical" evidence="8">
    <location>
        <begin position="512"/>
        <end position="531"/>
    </location>
</feature>
<dbReference type="AlphaFoldDB" id="A0AAF1BRX2"/>
<evidence type="ECO:0000256" key="6">
    <source>
        <dbReference type="ARBA" id="ARBA00023136"/>
    </source>
</evidence>
<feature type="region of interest" description="Disordered" evidence="7">
    <location>
        <begin position="249"/>
        <end position="273"/>
    </location>
</feature>
<feature type="transmembrane region" description="Helical" evidence="8">
    <location>
        <begin position="371"/>
        <end position="396"/>
    </location>
</feature>
<accession>A0AAF1BRX2</accession>
<feature type="transmembrane region" description="Helical" evidence="8">
    <location>
        <begin position="12"/>
        <end position="31"/>
    </location>
</feature>
<dbReference type="PANTHER" id="PTHR33567">
    <property type="entry name" value="CHROMATE ION TRANSPORTER (EUROFUNG)"/>
    <property type="match status" value="1"/>
</dbReference>
<keyword evidence="3" id="KW-1003">Cell membrane</keyword>
<evidence type="ECO:0000256" key="3">
    <source>
        <dbReference type="ARBA" id="ARBA00022475"/>
    </source>
</evidence>
<comment type="subcellular location">
    <subcellularLocation>
        <location evidence="1">Cell membrane</location>
        <topology evidence="1">Multi-pass membrane protein</topology>
    </subcellularLocation>
</comment>
<dbReference type="RefSeq" id="XP_062628755.1">
    <property type="nucleotide sequence ID" value="XM_062772771.1"/>
</dbReference>
<evidence type="ECO:0000256" key="2">
    <source>
        <dbReference type="ARBA" id="ARBA00005262"/>
    </source>
</evidence>
<organism evidence="9 10">
    <name type="scientific">Vanrija pseudolonga</name>
    <dbReference type="NCBI Taxonomy" id="143232"/>
    <lineage>
        <taxon>Eukaryota</taxon>
        <taxon>Fungi</taxon>
        <taxon>Dikarya</taxon>
        <taxon>Basidiomycota</taxon>
        <taxon>Agaricomycotina</taxon>
        <taxon>Tremellomycetes</taxon>
        <taxon>Trichosporonales</taxon>
        <taxon>Trichosporonaceae</taxon>
        <taxon>Vanrija</taxon>
    </lineage>
</organism>
<dbReference type="GO" id="GO:0015109">
    <property type="term" value="F:chromate transmembrane transporter activity"/>
    <property type="evidence" value="ECO:0007669"/>
    <property type="project" value="InterPro"/>
</dbReference>
<feature type="transmembrane region" description="Helical" evidence="8">
    <location>
        <begin position="107"/>
        <end position="129"/>
    </location>
</feature>
<evidence type="ECO:0000256" key="5">
    <source>
        <dbReference type="ARBA" id="ARBA00022989"/>
    </source>
</evidence>
<reference evidence="9" key="1">
    <citation type="submission" date="2023-10" db="EMBL/GenBank/DDBJ databases">
        <authorList>
            <person name="Noh H."/>
        </authorList>
    </citation>
    <scope>NUCLEOTIDE SEQUENCE</scope>
    <source>
        <strain evidence="9">DUCC4014</strain>
    </source>
</reference>
<dbReference type="EMBL" id="CP086717">
    <property type="protein sequence ID" value="WOO82723.1"/>
    <property type="molecule type" value="Genomic_DNA"/>
</dbReference>
<feature type="region of interest" description="Disordered" evidence="7">
    <location>
        <begin position="196"/>
        <end position="216"/>
    </location>
</feature>
<dbReference type="GO" id="GO:0005886">
    <property type="term" value="C:plasma membrane"/>
    <property type="evidence" value="ECO:0007669"/>
    <property type="project" value="UniProtKB-SubCell"/>
</dbReference>